<keyword evidence="1 6" id="KW-0479">Metal-binding</keyword>
<dbReference type="OrthoDB" id="5817230at2759"/>
<dbReference type="InterPro" id="IPR011025">
    <property type="entry name" value="GproteinA_insert"/>
</dbReference>
<dbReference type="Proteomes" id="UP000023152">
    <property type="component" value="Unassembled WGS sequence"/>
</dbReference>
<dbReference type="GO" id="GO:0005834">
    <property type="term" value="C:heterotrimeric G-protein complex"/>
    <property type="evidence" value="ECO:0007669"/>
    <property type="project" value="TreeGrafter"/>
</dbReference>
<feature type="binding site" evidence="5">
    <location>
        <position position="327"/>
    </location>
    <ligand>
        <name>GTP</name>
        <dbReference type="ChEBI" id="CHEBI:37565"/>
    </ligand>
</feature>
<dbReference type="GO" id="GO:0001664">
    <property type="term" value="F:G protein-coupled receptor binding"/>
    <property type="evidence" value="ECO:0007669"/>
    <property type="project" value="TreeGrafter"/>
</dbReference>
<dbReference type="GO" id="GO:0005525">
    <property type="term" value="F:GTP binding"/>
    <property type="evidence" value="ECO:0007669"/>
    <property type="project" value="UniProtKB-KW"/>
</dbReference>
<feature type="binding site" evidence="5">
    <location>
        <begin position="198"/>
        <end position="202"/>
    </location>
    <ligand>
        <name>GTP</name>
        <dbReference type="ChEBI" id="CHEBI:37565"/>
    </ligand>
</feature>
<keyword evidence="2 5" id="KW-0547">Nucleotide-binding</keyword>
<keyword evidence="4" id="KW-0807">Transducer</keyword>
<evidence type="ECO:0000256" key="7">
    <source>
        <dbReference type="SAM" id="Phobius"/>
    </source>
</evidence>
<keyword evidence="7" id="KW-0812">Transmembrane</keyword>
<evidence type="ECO:0000256" key="5">
    <source>
        <dbReference type="PIRSR" id="PIRSR601019-1"/>
    </source>
</evidence>
<evidence type="ECO:0000256" key="6">
    <source>
        <dbReference type="PIRSR" id="PIRSR601019-2"/>
    </source>
</evidence>
<name>X6NA68_RETFI</name>
<evidence type="ECO:0000313" key="9">
    <source>
        <dbReference type="Proteomes" id="UP000023152"/>
    </source>
</evidence>
<feature type="binding site" evidence="6">
    <location>
        <position position="17"/>
    </location>
    <ligand>
        <name>Mg(2+)</name>
        <dbReference type="ChEBI" id="CHEBI:18420"/>
    </ligand>
</feature>
<proteinExistence type="predicted"/>
<dbReference type="SUPFAM" id="SSF47895">
    <property type="entry name" value="Transducin (alpha subunit), insertion domain"/>
    <property type="match status" value="1"/>
</dbReference>
<dbReference type="GO" id="GO:0007188">
    <property type="term" value="P:adenylate cyclase-modulating G protein-coupled receptor signaling pathway"/>
    <property type="evidence" value="ECO:0007669"/>
    <property type="project" value="TreeGrafter"/>
</dbReference>
<dbReference type="GO" id="GO:0005737">
    <property type="term" value="C:cytoplasm"/>
    <property type="evidence" value="ECO:0007669"/>
    <property type="project" value="TreeGrafter"/>
</dbReference>
<keyword evidence="6" id="KW-0460">Magnesium</keyword>
<feature type="binding site" evidence="5">
    <location>
        <begin position="270"/>
        <end position="273"/>
    </location>
    <ligand>
        <name>GTP</name>
        <dbReference type="ChEBI" id="CHEBI:37565"/>
    </ligand>
</feature>
<evidence type="ECO:0000256" key="3">
    <source>
        <dbReference type="ARBA" id="ARBA00023134"/>
    </source>
</evidence>
<dbReference type="PROSITE" id="PS51882">
    <property type="entry name" value="G_ALPHA"/>
    <property type="match status" value="1"/>
</dbReference>
<evidence type="ECO:0000256" key="2">
    <source>
        <dbReference type="ARBA" id="ARBA00022741"/>
    </source>
</evidence>
<feature type="transmembrane region" description="Helical" evidence="7">
    <location>
        <begin position="35"/>
        <end position="55"/>
    </location>
</feature>
<dbReference type="AlphaFoldDB" id="X6NA68"/>
<dbReference type="FunFam" id="3.40.50.300:FF:000692">
    <property type="entry name" value="Guanine nucleotide-binding protein subunit alpha"/>
    <property type="match status" value="1"/>
</dbReference>
<feature type="binding site" evidence="6">
    <location>
        <position position="174"/>
    </location>
    <ligand>
        <name>Mg(2+)</name>
        <dbReference type="ChEBI" id="CHEBI:18420"/>
    </ligand>
</feature>
<dbReference type="InterPro" id="IPR027417">
    <property type="entry name" value="P-loop_NTPase"/>
</dbReference>
<dbReference type="Pfam" id="PF00503">
    <property type="entry name" value="G-alpha"/>
    <property type="match status" value="1"/>
</dbReference>
<dbReference type="EMBL" id="ASPP01010387">
    <property type="protein sequence ID" value="ETO22891.1"/>
    <property type="molecule type" value="Genomic_DNA"/>
</dbReference>
<evidence type="ECO:0000256" key="1">
    <source>
        <dbReference type="ARBA" id="ARBA00022723"/>
    </source>
</evidence>
<dbReference type="GO" id="GO:0046872">
    <property type="term" value="F:metal ion binding"/>
    <property type="evidence" value="ECO:0007669"/>
    <property type="project" value="UniProtKB-KW"/>
</dbReference>
<reference evidence="8 9" key="1">
    <citation type="journal article" date="2013" name="Curr. Biol.">
        <title>The Genome of the Foraminiferan Reticulomyxa filosa.</title>
        <authorList>
            <person name="Glockner G."/>
            <person name="Hulsmann N."/>
            <person name="Schleicher M."/>
            <person name="Noegel A.A."/>
            <person name="Eichinger L."/>
            <person name="Gallinger C."/>
            <person name="Pawlowski J."/>
            <person name="Sierra R."/>
            <person name="Euteneuer U."/>
            <person name="Pillet L."/>
            <person name="Moustafa A."/>
            <person name="Platzer M."/>
            <person name="Groth M."/>
            <person name="Szafranski K."/>
            <person name="Schliwa M."/>
        </authorList>
    </citation>
    <scope>NUCLEOTIDE SEQUENCE [LARGE SCALE GENOMIC DNA]</scope>
</reference>
<keyword evidence="7" id="KW-0472">Membrane</keyword>
<dbReference type="SMART" id="SM00275">
    <property type="entry name" value="G_alpha"/>
    <property type="match status" value="1"/>
</dbReference>
<dbReference type="GO" id="GO:0031683">
    <property type="term" value="F:G-protein beta/gamma-subunit complex binding"/>
    <property type="evidence" value="ECO:0007669"/>
    <property type="project" value="InterPro"/>
</dbReference>
<keyword evidence="3 5" id="KW-0342">GTP-binding</keyword>
<keyword evidence="7" id="KW-1133">Transmembrane helix</keyword>
<dbReference type="PRINTS" id="PR00318">
    <property type="entry name" value="GPROTEINA"/>
</dbReference>
<gene>
    <name evidence="8" type="ORF">RFI_14301</name>
</gene>
<dbReference type="Gene3D" id="3.40.50.300">
    <property type="entry name" value="P-loop containing nucleotide triphosphate hydrolases"/>
    <property type="match status" value="1"/>
</dbReference>
<dbReference type="PANTHER" id="PTHR10218">
    <property type="entry name" value="GTP-BINDING PROTEIN ALPHA SUBUNIT"/>
    <property type="match status" value="1"/>
</dbReference>
<comment type="caution">
    <text evidence="8">The sequence shown here is derived from an EMBL/GenBank/DDBJ whole genome shotgun (WGS) entry which is preliminary data.</text>
</comment>
<keyword evidence="9" id="KW-1185">Reference proteome</keyword>
<sequence>MERKKILLLGAGSGGKSTFLKQITYLYKYDNSNDFFFYFLDSHLFFLFFIFLRIYDVECEDFPELRLHRNSLSDTQPHSKTTIKYALIFFFVFLPGQSLKCEEQSSEYVKLLLTTEEFDEKSSVEVLTAMKKVAKDYEFTLNDNAEYFITDIDRIASIDYEPTFADVLRTRTKTTGVVKEEFLYQKMREPPKRYLLVDVGGQRSERNKWIGQFADIFAVLWFFALSSYDQVRLIIFFLFFFFLMYEELEVFHTTSKNPALERVSFIVFLNKYDQFIEKIGRIPFKCSFQNHEYDGDKHDPVQVIDWIEKTLKELGNSKTMYFHKTTATGTLIKWIVYLENATKSLYKYNSLEPECSNIDLLKNLSSEILESALIQVSGPKKANLSHKISF</sequence>
<evidence type="ECO:0000313" key="8">
    <source>
        <dbReference type="EMBL" id="ETO22891.1"/>
    </source>
</evidence>
<evidence type="ECO:0000256" key="4">
    <source>
        <dbReference type="ARBA" id="ARBA00023224"/>
    </source>
</evidence>
<dbReference type="InterPro" id="IPR001019">
    <property type="entry name" value="Gprotein_alpha_su"/>
</dbReference>
<protein>
    <submittedName>
        <fullName evidence="8">Guanine nucleotide binding protein (G protein), alpha activating activity polypeptide O</fullName>
    </submittedName>
</protein>
<organism evidence="8 9">
    <name type="scientific">Reticulomyxa filosa</name>
    <dbReference type="NCBI Taxonomy" id="46433"/>
    <lineage>
        <taxon>Eukaryota</taxon>
        <taxon>Sar</taxon>
        <taxon>Rhizaria</taxon>
        <taxon>Retaria</taxon>
        <taxon>Foraminifera</taxon>
        <taxon>Monothalamids</taxon>
        <taxon>Reticulomyxidae</taxon>
        <taxon>Reticulomyxa</taxon>
    </lineage>
</organism>
<feature type="binding site" evidence="5">
    <location>
        <begin position="168"/>
        <end position="174"/>
    </location>
    <ligand>
        <name>GTP</name>
        <dbReference type="ChEBI" id="CHEBI:37565"/>
    </ligand>
</feature>
<dbReference type="GO" id="GO:0003924">
    <property type="term" value="F:GTPase activity"/>
    <property type="evidence" value="ECO:0007669"/>
    <property type="project" value="InterPro"/>
</dbReference>
<accession>X6NA68</accession>
<dbReference type="SUPFAM" id="SSF52540">
    <property type="entry name" value="P-loop containing nucleoside triphosphate hydrolases"/>
    <property type="match status" value="1"/>
</dbReference>
<dbReference type="PANTHER" id="PTHR10218:SF302">
    <property type="entry name" value="GUANINE NUCLEOTIDE-BINDING PROTEIN ALPHA-5 SUBUNIT"/>
    <property type="match status" value="1"/>
</dbReference>